<dbReference type="SMART" id="SM00228">
    <property type="entry name" value="PDZ"/>
    <property type="match status" value="2"/>
</dbReference>
<dbReference type="SUPFAM" id="SSF50156">
    <property type="entry name" value="PDZ domain-like"/>
    <property type="match status" value="2"/>
</dbReference>
<dbReference type="Pfam" id="PF02163">
    <property type="entry name" value="Peptidase_M50"/>
    <property type="match status" value="1"/>
</dbReference>
<dbReference type="GO" id="GO:0004222">
    <property type="term" value="F:metalloendopeptidase activity"/>
    <property type="evidence" value="ECO:0007669"/>
    <property type="project" value="InterPro"/>
</dbReference>
<dbReference type="RefSeq" id="WP_014354151.1">
    <property type="nucleotide sequence ID" value="NC_016893.1"/>
</dbReference>
<keyword evidence="6 11" id="KW-0378">Hydrolase</keyword>
<feature type="transmembrane region" description="Helical" evidence="11">
    <location>
        <begin position="7"/>
        <end position="29"/>
    </location>
</feature>
<dbReference type="InterPro" id="IPR004387">
    <property type="entry name" value="Pept_M50_Zn"/>
</dbReference>
<dbReference type="KEGG" id="wgl:WIGMOR_0380"/>
<dbReference type="eggNOG" id="COG0750">
    <property type="taxonomic scope" value="Bacteria"/>
</dbReference>
<dbReference type="PANTHER" id="PTHR42837">
    <property type="entry name" value="REGULATOR OF SIGMA-E PROTEASE RSEP"/>
    <property type="match status" value="1"/>
</dbReference>
<comment type="similarity">
    <text evidence="3 11">Belongs to the peptidase M50B family.</text>
</comment>
<feature type="transmembrane region" description="Helical" evidence="11">
    <location>
        <begin position="97"/>
        <end position="121"/>
    </location>
</feature>
<dbReference type="NCBIfam" id="TIGR00054">
    <property type="entry name" value="RIP metalloprotease RseP"/>
    <property type="match status" value="1"/>
</dbReference>
<comment type="cofactor">
    <cofactor evidence="1 11">
        <name>Zn(2+)</name>
        <dbReference type="ChEBI" id="CHEBI:29105"/>
    </cofactor>
</comment>
<evidence type="ECO:0000313" key="14">
    <source>
        <dbReference type="Proteomes" id="UP000009061"/>
    </source>
</evidence>
<dbReference type="InterPro" id="IPR036034">
    <property type="entry name" value="PDZ_sf"/>
</dbReference>
<dbReference type="InterPro" id="IPR001478">
    <property type="entry name" value="PDZ"/>
</dbReference>
<dbReference type="AlphaFoldDB" id="H6Q4S9"/>
<keyword evidence="11" id="KW-0479">Metal-binding</keyword>
<evidence type="ECO:0000256" key="1">
    <source>
        <dbReference type="ARBA" id="ARBA00001947"/>
    </source>
</evidence>
<evidence type="ECO:0000256" key="6">
    <source>
        <dbReference type="ARBA" id="ARBA00022801"/>
    </source>
</evidence>
<evidence type="ECO:0000256" key="2">
    <source>
        <dbReference type="ARBA" id="ARBA00004141"/>
    </source>
</evidence>
<evidence type="ECO:0000256" key="4">
    <source>
        <dbReference type="ARBA" id="ARBA00022670"/>
    </source>
</evidence>
<keyword evidence="8 11" id="KW-1133">Transmembrane helix</keyword>
<feature type="domain" description="PDZ" evidence="12">
    <location>
        <begin position="114"/>
        <end position="181"/>
    </location>
</feature>
<protein>
    <recommendedName>
        <fullName evidence="11">Zinc metalloprotease</fullName>
        <ecNumber evidence="11">3.4.24.-</ecNumber>
    </recommendedName>
</protein>
<feature type="transmembrane region" description="Helical" evidence="11">
    <location>
        <begin position="421"/>
        <end position="444"/>
    </location>
</feature>
<gene>
    <name evidence="13" type="primary">rseP</name>
    <name evidence="13" type="synonym">ecfE</name>
    <name evidence="13" type="synonym">yaeL</name>
    <name evidence="13" type="ORF">WIGMOR_0380</name>
</gene>
<evidence type="ECO:0000256" key="10">
    <source>
        <dbReference type="ARBA" id="ARBA00023136"/>
    </source>
</evidence>
<dbReference type="GO" id="GO:0006508">
    <property type="term" value="P:proteolysis"/>
    <property type="evidence" value="ECO:0007669"/>
    <property type="project" value="UniProtKB-KW"/>
</dbReference>
<evidence type="ECO:0000256" key="3">
    <source>
        <dbReference type="ARBA" id="ARBA00007931"/>
    </source>
</evidence>
<keyword evidence="4 13" id="KW-0645">Protease</keyword>
<evidence type="ECO:0000256" key="9">
    <source>
        <dbReference type="ARBA" id="ARBA00023049"/>
    </source>
</evidence>
<dbReference type="Gene3D" id="2.30.42.10">
    <property type="match status" value="2"/>
</dbReference>
<sequence>MLHFFLNCFLFLISIGMLITIHEFGHFWIARKFGVHVEKFSIGIGKVIWNFFDKKGTEYAISIFPLGGYVKMLDVNSNFTPNKKFQTFSEQSFWKKFIIILSGPLHNFLFSIILFWGIFMLGMPSYKIIIQDVIPNSEADQLGISANMEIKKINDIKVLDWNNIYENFKKDTILIKLIHPNNFITIEKKIKLKNIKLNLNYDDPIINFGIIPLIPNVSTRIESIALNSPAMQSDFQKDDKIIKINNVEIKDSWYLLSYILRKNPNKTLIIDIERNNKIIQKKVLSGTKIVNNVQEGFLGITPKMQPIIEKHKTLIYYNPITALYMSCKKVVHVICMILKMLVKLCIGQLSLNNLSGPISIAKGMSDSIHHGIVYYIIFLSLISINLGVINLIPVPVLDGGHILFLIIEKCLRSPIPKKVQIISYQIGFTIIIVLMTVAILNDFFKLK</sequence>
<keyword evidence="7 11" id="KW-0862">Zinc</keyword>
<dbReference type="EC" id="3.4.24.-" evidence="11"/>
<dbReference type="CDD" id="cd06163">
    <property type="entry name" value="S2P-M50_PDZ_RseP-like"/>
    <property type="match status" value="1"/>
</dbReference>
<feature type="transmembrane region" description="Helical" evidence="11">
    <location>
        <begin position="372"/>
        <end position="392"/>
    </location>
</feature>
<dbReference type="OrthoDB" id="9782003at2"/>
<dbReference type="PANTHER" id="PTHR42837:SF2">
    <property type="entry name" value="MEMBRANE METALLOPROTEASE ARASP2, CHLOROPLASTIC-RELATED"/>
    <property type="match status" value="1"/>
</dbReference>
<evidence type="ECO:0000256" key="7">
    <source>
        <dbReference type="ARBA" id="ARBA00022833"/>
    </source>
</evidence>
<dbReference type="HOGENOM" id="CLU_025778_0_2_6"/>
<evidence type="ECO:0000313" key="13">
    <source>
        <dbReference type="EMBL" id="AFA41212.1"/>
    </source>
</evidence>
<comment type="subcellular location">
    <subcellularLocation>
        <location evidence="2">Membrane</location>
        <topology evidence="2">Multi-pass membrane protein</topology>
    </subcellularLocation>
</comment>
<evidence type="ECO:0000256" key="11">
    <source>
        <dbReference type="RuleBase" id="RU362031"/>
    </source>
</evidence>
<keyword evidence="5 11" id="KW-0812">Transmembrane</keyword>
<evidence type="ECO:0000256" key="8">
    <source>
        <dbReference type="ARBA" id="ARBA00022989"/>
    </source>
</evidence>
<dbReference type="EMBL" id="CP003315">
    <property type="protein sequence ID" value="AFA41212.1"/>
    <property type="molecule type" value="Genomic_DNA"/>
</dbReference>
<accession>H6Q4S9</accession>
<name>H6Q4S9_WIGGL</name>
<reference evidence="13 14" key="1">
    <citation type="journal article" date="2012" name="MBio">
        <title>Insight into the transmission biology and species-specific functional capabilities of tsetse (Diptera: glossinidae) obligate symbiont wigglesworthia.</title>
        <authorList>
            <person name="Rio R.V."/>
            <person name="Symula R.E."/>
            <person name="Wang J."/>
            <person name="Lohs C."/>
            <person name="Wu Y.N."/>
            <person name="Snyder A.K."/>
            <person name="Bjornson R.D."/>
            <person name="Oshima K."/>
            <person name="Biehl B.S."/>
            <person name="Perna N.T."/>
            <person name="Hattori M."/>
            <person name="Aksoy S."/>
        </authorList>
    </citation>
    <scope>NUCLEOTIDE SEQUENCE [LARGE SCALE GENOMIC DNA]</scope>
    <source>
        <strain evidence="13">WGM</strain>
    </source>
</reference>
<proteinExistence type="inferred from homology"/>
<keyword evidence="9 11" id="KW-0482">Metalloprotease</keyword>
<organism evidence="13 14">
    <name type="scientific">Wigglesworthia glossinidia endosymbiont of Glossina morsitans morsitans</name>
    <name type="common">Yale colony</name>
    <dbReference type="NCBI Taxonomy" id="1142511"/>
    <lineage>
        <taxon>Bacteria</taxon>
        <taxon>Pseudomonadati</taxon>
        <taxon>Pseudomonadota</taxon>
        <taxon>Gammaproteobacteria</taxon>
        <taxon>Enterobacterales</taxon>
        <taxon>Erwiniaceae</taxon>
        <taxon>Wigglesworthia</taxon>
    </lineage>
</organism>
<dbReference type="Proteomes" id="UP000009061">
    <property type="component" value="Chromosome"/>
</dbReference>
<dbReference type="STRING" id="1142511.WIGMOR_0380"/>
<keyword evidence="14" id="KW-1185">Reference proteome</keyword>
<evidence type="ECO:0000259" key="12">
    <source>
        <dbReference type="SMART" id="SM00228"/>
    </source>
</evidence>
<dbReference type="InterPro" id="IPR008915">
    <property type="entry name" value="Peptidase_M50"/>
</dbReference>
<keyword evidence="10 11" id="KW-0472">Membrane</keyword>
<dbReference type="GO" id="GO:0046872">
    <property type="term" value="F:metal ion binding"/>
    <property type="evidence" value="ECO:0007669"/>
    <property type="project" value="UniProtKB-KW"/>
</dbReference>
<feature type="domain" description="PDZ" evidence="12">
    <location>
        <begin position="206"/>
        <end position="276"/>
    </location>
</feature>
<dbReference type="GO" id="GO:0016020">
    <property type="term" value="C:membrane"/>
    <property type="evidence" value="ECO:0007669"/>
    <property type="project" value="UniProtKB-SubCell"/>
</dbReference>
<evidence type="ECO:0000256" key="5">
    <source>
        <dbReference type="ARBA" id="ARBA00022692"/>
    </source>
</evidence>